<gene>
    <name evidence="3" type="ORF">DES45_11652</name>
</gene>
<evidence type="ECO:0000256" key="2">
    <source>
        <dbReference type="SAM" id="SignalP"/>
    </source>
</evidence>
<evidence type="ECO:0000313" key="3">
    <source>
        <dbReference type="EMBL" id="RDI52286.1"/>
    </source>
</evidence>
<dbReference type="AlphaFoldDB" id="A0A370H7K9"/>
<name>A0A370H7K9_9HYPH</name>
<feature type="signal peptide" evidence="2">
    <location>
        <begin position="1"/>
        <end position="20"/>
    </location>
</feature>
<dbReference type="Proteomes" id="UP000254925">
    <property type="component" value="Unassembled WGS sequence"/>
</dbReference>
<protein>
    <submittedName>
        <fullName evidence="3">Uncharacterized protein DUF1259</fullName>
    </submittedName>
</protein>
<accession>A0A370H7K9</accession>
<dbReference type="RefSeq" id="WP_114773021.1">
    <property type="nucleotide sequence ID" value="NZ_QQBB01000016.1"/>
</dbReference>
<proteinExistence type="predicted"/>
<dbReference type="OrthoDB" id="4687120at2"/>
<reference evidence="3 4" key="1">
    <citation type="submission" date="2018-07" db="EMBL/GenBank/DDBJ databases">
        <title>Genomic Encyclopedia of Type Strains, Phase IV (KMG-IV): sequencing the most valuable type-strain genomes for metagenomic binning, comparative biology and taxonomic classification.</title>
        <authorList>
            <person name="Goeker M."/>
        </authorList>
    </citation>
    <scope>NUCLEOTIDE SEQUENCE [LARGE SCALE GENOMIC DNA]</scope>
    <source>
        <strain evidence="3 4">DSM 14364</strain>
    </source>
</reference>
<dbReference type="Pfam" id="PF07485">
    <property type="entry name" value="DUF1529"/>
    <property type="match status" value="2"/>
</dbReference>
<evidence type="ECO:0000256" key="1">
    <source>
        <dbReference type="SAM" id="MobiDB-lite"/>
    </source>
</evidence>
<feature type="region of interest" description="Disordered" evidence="1">
    <location>
        <begin position="151"/>
        <end position="172"/>
    </location>
</feature>
<dbReference type="InterPro" id="IPR011094">
    <property type="entry name" value="Uncharacterised_LppY/LpqO"/>
</dbReference>
<comment type="caution">
    <text evidence="3">The sequence shown here is derived from an EMBL/GenBank/DDBJ whole genome shotgun (WGS) entry which is preliminary data.</text>
</comment>
<keyword evidence="4" id="KW-1185">Reference proteome</keyword>
<evidence type="ECO:0000313" key="4">
    <source>
        <dbReference type="Proteomes" id="UP000254925"/>
    </source>
</evidence>
<feature type="chain" id="PRO_5016737248" evidence="2">
    <location>
        <begin position="21"/>
        <end position="302"/>
    </location>
</feature>
<sequence length="302" mass="31371">MRILTTVAVLGLVLGTPASGAEGWQQEIASGLGKQGTDMPGGVYRVGLPRTDLDVTLDGVAIKPALALGSWLAFKPMGNEIMVMGDLVLTQEEINPVLARLEQGGVEITALHNHLLRSSPATMYMHVHGHGAPAKLAATLREALNASKTPFGAETAGLSPQAAEEASTTPAPNLDTAALDQALGRKGKMNGGVYQVTVSRAEAVKDGGMEVSAAMGSATAINIQPTGPGKAAATGDFVLAADEVNPVIKALQASGIEVTAVHNHMLNDEPRLFFMHFWANDDTAKVAKGLRAALDQVKTAKD</sequence>
<keyword evidence="2" id="KW-0732">Signal</keyword>
<dbReference type="EMBL" id="QQBB01000016">
    <property type="protein sequence ID" value="RDI52286.1"/>
    <property type="molecule type" value="Genomic_DNA"/>
</dbReference>
<organism evidence="3 4">
    <name type="scientific">Microvirga subterranea</name>
    <dbReference type="NCBI Taxonomy" id="186651"/>
    <lineage>
        <taxon>Bacteria</taxon>
        <taxon>Pseudomonadati</taxon>
        <taxon>Pseudomonadota</taxon>
        <taxon>Alphaproteobacteria</taxon>
        <taxon>Hyphomicrobiales</taxon>
        <taxon>Methylobacteriaceae</taxon>
        <taxon>Microvirga</taxon>
    </lineage>
</organism>